<dbReference type="EMBL" id="DS268469">
    <property type="protein sequence ID" value="EFP07950.1"/>
    <property type="molecule type" value="Genomic_DNA"/>
</dbReference>
<protein>
    <submittedName>
        <fullName evidence="2">Uncharacterized protein</fullName>
    </submittedName>
</protein>
<dbReference type="HOGENOM" id="CLU_1290031_0_0_1"/>
<dbReference type="AlphaFoldDB" id="E3MRK9"/>
<dbReference type="Proteomes" id="UP000008281">
    <property type="component" value="Unassembled WGS sequence"/>
</dbReference>
<organism evidence="3">
    <name type="scientific">Caenorhabditis remanei</name>
    <name type="common">Caenorhabditis vulgaris</name>
    <dbReference type="NCBI Taxonomy" id="31234"/>
    <lineage>
        <taxon>Eukaryota</taxon>
        <taxon>Metazoa</taxon>
        <taxon>Ecdysozoa</taxon>
        <taxon>Nematoda</taxon>
        <taxon>Chromadorea</taxon>
        <taxon>Rhabditida</taxon>
        <taxon>Rhabditina</taxon>
        <taxon>Rhabditomorpha</taxon>
        <taxon>Rhabditoidea</taxon>
        <taxon>Rhabditidae</taxon>
        <taxon>Peloderinae</taxon>
        <taxon>Caenorhabditis</taxon>
    </lineage>
</organism>
<name>E3MRK9_CAERE</name>
<accession>E3MRK9</accession>
<gene>
    <name evidence="2" type="ORF">CRE_14161</name>
</gene>
<keyword evidence="3" id="KW-1185">Reference proteome</keyword>
<feature type="compositionally biased region" description="Polar residues" evidence="1">
    <location>
        <begin position="60"/>
        <end position="70"/>
    </location>
</feature>
<sequence>MVSTPSITTDQASGSSVIDPLAVEAAWRHLLANPARAPARLFSTEVQTQSSAAPPAPMVSTPSITTDQASGSSVIDPLAVEAAWRHLLANPARAPARLFSTEVQTQSSAAPPAPMVSTPSITTDQASGSSVIDPLAVEAAWRHLLANPARAPARLFSTEVQTQSSHQGYALPVSQIDFQPKMRNDYCELCKKSYTNRTVHLLSWEHHAASRNRK</sequence>
<reference evidence="2" key="1">
    <citation type="submission" date="2007-07" db="EMBL/GenBank/DDBJ databases">
        <title>PCAP assembly of the Caenorhabditis remanei genome.</title>
        <authorList>
            <consortium name="The Caenorhabditis remanei Sequencing Consortium"/>
            <person name="Wilson R.K."/>
        </authorList>
    </citation>
    <scope>NUCLEOTIDE SEQUENCE [LARGE SCALE GENOMIC DNA]</scope>
    <source>
        <strain evidence="2">PB4641</strain>
    </source>
</reference>
<dbReference type="InParanoid" id="E3MRK9"/>
<evidence type="ECO:0000256" key="1">
    <source>
        <dbReference type="SAM" id="MobiDB-lite"/>
    </source>
</evidence>
<feature type="region of interest" description="Disordered" evidence="1">
    <location>
        <begin position="49"/>
        <end position="70"/>
    </location>
</feature>
<evidence type="ECO:0000313" key="2">
    <source>
        <dbReference type="EMBL" id="EFP07950.1"/>
    </source>
</evidence>
<proteinExistence type="predicted"/>
<evidence type="ECO:0000313" key="3">
    <source>
        <dbReference type="Proteomes" id="UP000008281"/>
    </source>
</evidence>